<protein>
    <recommendedName>
        <fullName evidence="4">CHRD domain-containing protein</fullName>
    </recommendedName>
</protein>
<organism evidence="2 3">
    <name type="scientific">Ottowia pentelensis</name>
    <dbReference type="NCBI Taxonomy" id="511108"/>
    <lineage>
        <taxon>Bacteria</taxon>
        <taxon>Pseudomonadati</taxon>
        <taxon>Pseudomonadota</taxon>
        <taxon>Betaproteobacteria</taxon>
        <taxon>Burkholderiales</taxon>
        <taxon>Comamonadaceae</taxon>
        <taxon>Ottowia</taxon>
    </lineage>
</organism>
<keyword evidence="3" id="KW-1185">Reference proteome</keyword>
<feature type="signal peptide" evidence="1">
    <location>
        <begin position="1"/>
        <end position="26"/>
    </location>
</feature>
<comment type="caution">
    <text evidence="2">The sequence shown here is derived from an EMBL/GenBank/DDBJ whole genome shotgun (WGS) entry which is preliminary data.</text>
</comment>
<keyword evidence="1" id="KW-0732">Signal</keyword>
<dbReference type="EMBL" id="JBHLTN010000044">
    <property type="protein sequence ID" value="MFC0594408.1"/>
    <property type="molecule type" value="Genomic_DNA"/>
</dbReference>
<sequence>MNALHKSLLAVAAGLLALAPLGAVQAATLAHASYVAHLYPLNTKVAKTATRGEARFTINGDRLTIDIRVHGAPPDMVHWQHFHGFADGQQAVCPAMGSDKNGDGIIDLIETGQVAGTTMVPFITQPASMDVAHGSYPKADARGNYHYHETMSLPALEQAFAKAFPGQQLDLNKRVVFIHGVPAGTALPASVQSLGPIPAQVTLPIACGQIERVGAR</sequence>
<evidence type="ECO:0000313" key="2">
    <source>
        <dbReference type="EMBL" id="MFC0594408.1"/>
    </source>
</evidence>
<dbReference type="Proteomes" id="UP001589834">
    <property type="component" value="Unassembled WGS sequence"/>
</dbReference>
<evidence type="ECO:0000256" key="1">
    <source>
        <dbReference type="SAM" id="SignalP"/>
    </source>
</evidence>
<evidence type="ECO:0000313" key="3">
    <source>
        <dbReference type="Proteomes" id="UP001589834"/>
    </source>
</evidence>
<dbReference type="RefSeq" id="WP_377485107.1">
    <property type="nucleotide sequence ID" value="NZ_JBHLTN010000044.1"/>
</dbReference>
<proteinExistence type="predicted"/>
<gene>
    <name evidence="2" type="ORF">ACFFGG_17805</name>
</gene>
<reference evidence="2 3" key="1">
    <citation type="submission" date="2024-09" db="EMBL/GenBank/DDBJ databases">
        <authorList>
            <person name="Sun Q."/>
            <person name="Mori K."/>
        </authorList>
    </citation>
    <scope>NUCLEOTIDE SEQUENCE [LARGE SCALE GENOMIC DNA]</scope>
    <source>
        <strain evidence="2 3">NCAIM B.02336</strain>
    </source>
</reference>
<feature type="chain" id="PRO_5045415992" description="CHRD domain-containing protein" evidence="1">
    <location>
        <begin position="27"/>
        <end position="216"/>
    </location>
</feature>
<accession>A0ABV6PX29</accession>
<name>A0ABV6PX29_9BURK</name>
<evidence type="ECO:0008006" key="4">
    <source>
        <dbReference type="Google" id="ProtNLM"/>
    </source>
</evidence>